<evidence type="ECO:0000313" key="7">
    <source>
        <dbReference type="Proteomes" id="UP000317648"/>
    </source>
</evidence>
<protein>
    <submittedName>
        <fullName evidence="6">Putative FAD-linked oxidoreductase</fullName>
        <ecNumber evidence="6">1.-.-.-</ecNumber>
    </submittedName>
</protein>
<dbReference type="Pfam" id="PF01565">
    <property type="entry name" value="FAD_binding_4"/>
    <property type="match status" value="1"/>
</dbReference>
<dbReference type="GO" id="GO:0071949">
    <property type="term" value="F:FAD binding"/>
    <property type="evidence" value="ECO:0007669"/>
    <property type="project" value="InterPro"/>
</dbReference>
<evidence type="ECO:0000259" key="5">
    <source>
        <dbReference type="PROSITE" id="PS51387"/>
    </source>
</evidence>
<dbReference type="SUPFAM" id="SSF56176">
    <property type="entry name" value="FAD-binding/transporter-associated domain-like"/>
    <property type="match status" value="1"/>
</dbReference>
<evidence type="ECO:0000256" key="4">
    <source>
        <dbReference type="ARBA" id="ARBA00023002"/>
    </source>
</evidence>
<comment type="cofactor">
    <cofactor evidence="1">
        <name>FAD</name>
        <dbReference type="ChEBI" id="CHEBI:57692"/>
    </cofactor>
</comment>
<keyword evidence="7" id="KW-1185">Reference proteome</keyword>
<dbReference type="EMBL" id="CP036433">
    <property type="protein sequence ID" value="QDU94291.1"/>
    <property type="molecule type" value="Genomic_DNA"/>
</dbReference>
<dbReference type="GO" id="GO:0016491">
    <property type="term" value="F:oxidoreductase activity"/>
    <property type="evidence" value="ECO:0007669"/>
    <property type="project" value="UniProtKB-KW"/>
</dbReference>
<dbReference type="Gene3D" id="3.30.465.10">
    <property type="match status" value="1"/>
</dbReference>
<dbReference type="RefSeq" id="WP_145052454.1">
    <property type="nucleotide sequence ID" value="NZ_CP036433.1"/>
</dbReference>
<keyword evidence="2" id="KW-0285">Flavoprotein</keyword>
<evidence type="ECO:0000256" key="1">
    <source>
        <dbReference type="ARBA" id="ARBA00001974"/>
    </source>
</evidence>
<keyword evidence="3" id="KW-0274">FAD</keyword>
<dbReference type="InterPro" id="IPR016166">
    <property type="entry name" value="FAD-bd_PCMH"/>
</dbReference>
<dbReference type="InterPro" id="IPR006094">
    <property type="entry name" value="Oxid_FAD_bind_N"/>
</dbReference>
<dbReference type="InterPro" id="IPR016171">
    <property type="entry name" value="Vanillyl_alc_oxidase_C-sub2"/>
</dbReference>
<dbReference type="KEGG" id="lcre:Pla8534_20800"/>
<dbReference type="InterPro" id="IPR016169">
    <property type="entry name" value="FAD-bd_PCMH_sub2"/>
</dbReference>
<dbReference type="PANTHER" id="PTHR11748">
    <property type="entry name" value="D-LACTATE DEHYDROGENASE"/>
    <property type="match status" value="1"/>
</dbReference>
<reference evidence="6 7" key="1">
    <citation type="submission" date="2019-02" db="EMBL/GenBank/DDBJ databases">
        <title>Deep-cultivation of Planctomycetes and their phenomic and genomic characterization uncovers novel biology.</title>
        <authorList>
            <person name="Wiegand S."/>
            <person name="Jogler M."/>
            <person name="Boedeker C."/>
            <person name="Pinto D."/>
            <person name="Vollmers J."/>
            <person name="Rivas-Marin E."/>
            <person name="Kohn T."/>
            <person name="Peeters S.H."/>
            <person name="Heuer A."/>
            <person name="Rast P."/>
            <person name="Oberbeckmann S."/>
            <person name="Bunk B."/>
            <person name="Jeske O."/>
            <person name="Meyerdierks A."/>
            <person name="Storesund J.E."/>
            <person name="Kallscheuer N."/>
            <person name="Luecker S."/>
            <person name="Lage O.M."/>
            <person name="Pohl T."/>
            <person name="Merkel B.J."/>
            <person name="Hornburger P."/>
            <person name="Mueller R.-W."/>
            <person name="Bruemmer F."/>
            <person name="Labrenz M."/>
            <person name="Spormann A.M."/>
            <person name="Op den Camp H."/>
            <person name="Overmann J."/>
            <person name="Amann R."/>
            <person name="Jetten M.S.M."/>
            <person name="Mascher T."/>
            <person name="Medema M.H."/>
            <person name="Devos D.P."/>
            <person name="Kaster A.-K."/>
            <person name="Ovreas L."/>
            <person name="Rohde M."/>
            <person name="Galperin M.Y."/>
            <person name="Jogler C."/>
        </authorList>
    </citation>
    <scope>NUCLEOTIDE SEQUENCE [LARGE SCALE GENOMIC DNA]</scope>
    <source>
        <strain evidence="6 7">Pla85_3_4</strain>
    </source>
</reference>
<dbReference type="PROSITE" id="PS51387">
    <property type="entry name" value="FAD_PCMH"/>
    <property type="match status" value="1"/>
</dbReference>
<dbReference type="InterPro" id="IPR036318">
    <property type="entry name" value="FAD-bd_PCMH-like_sf"/>
</dbReference>
<gene>
    <name evidence="6" type="ORF">Pla8534_20800</name>
</gene>
<dbReference type="InterPro" id="IPR016164">
    <property type="entry name" value="FAD-linked_Oxase-like_C"/>
</dbReference>
<dbReference type="AlphaFoldDB" id="A0A518DR31"/>
<evidence type="ECO:0000313" key="6">
    <source>
        <dbReference type="EMBL" id="QDU94291.1"/>
    </source>
</evidence>
<sequence length="414" mass="44234">MPEPDTLLPLTHWEHPDSNESVQDIVRQAYAEQTPLYPVGGGVSLDYGLPARQPGVGLSLQGLNRIVDYPARDLTATVEAGVTLSQLNQVLAQEGQCLPIEAPHGDKATLGGITATAWCGPRRYSTGSVRDFVIGVSAVDGRGESFRGGGRVVKNVAGYDFCKLLTGSLGTLGVITELTFKLRPIPQRSALLACAVADYNQAEGLLASLVHSKTTPAAIELLSGPAWSELPGLAEIGAAPHPRYLVVGFSGSDAEVDWSLKTLRQEWKQQQVEATRVWEQQEAAAMWSALTDFSEGDSALTLKATSAPSGTGPLMQQMEMLAPGCSLQAHAGNGVILARYDEFPAEGLSRTLIRRLLPQARAHHGSVVILKNPSGSEMTAQACWGGGEGSFDLMRTVKQQFDPRNLLNPGRFVV</sequence>
<dbReference type="Pfam" id="PF02913">
    <property type="entry name" value="FAD-oxidase_C"/>
    <property type="match status" value="2"/>
</dbReference>
<name>A0A518DR31_9BACT</name>
<dbReference type="Gene3D" id="1.10.45.10">
    <property type="entry name" value="Vanillyl-alcohol Oxidase, Chain A, domain 4"/>
    <property type="match status" value="1"/>
</dbReference>
<accession>A0A518DR31</accession>
<evidence type="ECO:0000256" key="3">
    <source>
        <dbReference type="ARBA" id="ARBA00022827"/>
    </source>
</evidence>
<dbReference type="Proteomes" id="UP000317648">
    <property type="component" value="Chromosome"/>
</dbReference>
<dbReference type="PANTHER" id="PTHR11748:SF103">
    <property type="entry name" value="GLYCOLATE OXIDASE SUBUNIT GLCE"/>
    <property type="match status" value="1"/>
</dbReference>
<evidence type="ECO:0000256" key="2">
    <source>
        <dbReference type="ARBA" id="ARBA00022630"/>
    </source>
</evidence>
<dbReference type="OrthoDB" id="9767256at2"/>
<dbReference type="InterPro" id="IPR004113">
    <property type="entry name" value="FAD-bd_oxidored_4_C"/>
</dbReference>
<feature type="domain" description="FAD-binding PCMH-type" evidence="5">
    <location>
        <begin position="1"/>
        <end position="185"/>
    </location>
</feature>
<organism evidence="6 7">
    <name type="scientific">Lignipirellula cremea</name>
    <dbReference type="NCBI Taxonomy" id="2528010"/>
    <lineage>
        <taxon>Bacteria</taxon>
        <taxon>Pseudomonadati</taxon>
        <taxon>Planctomycetota</taxon>
        <taxon>Planctomycetia</taxon>
        <taxon>Pirellulales</taxon>
        <taxon>Pirellulaceae</taxon>
        <taxon>Lignipirellula</taxon>
    </lineage>
</organism>
<proteinExistence type="predicted"/>
<dbReference type="EC" id="1.-.-.-" evidence="6"/>
<dbReference type="SUPFAM" id="SSF55103">
    <property type="entry name" value="FAD-linked oxidases, C-terminal domain"/>
    <property type="match status" value="1"/>
</dbReference>
<keyword evidence="4 6" id="KW-0560">Oxidoreductase</keyword>